<evidence type="ECO:0000313" key="1">
    <source>
        <dbReference type="EMBL" id="KIO28405.1"/>
    </source>
</evidence>
<keyword evidence="2" id="KW-1185">Reference proteome</keyword>
<accession>A0A0C3QCH2</accession>
<protein>
    <submittedName>
        <fullName evidence="1">Uncharacterized protein</fullName>
    </submittedName>
</protein>
<reference evidence="1 2" key="1">
    <citation type="submission" date="2014-04" db="EMBL/GenBank/DDBJ databases">
        <authorList>
            <consortium name="DOE Joint Genome Institute"/>
            <person name="Kuo A."/>
            <person name="Girlanda M."/>
            <person name="Perotto S."/>
            <person name="Kohler A."/>
            <person name="Nagy L.G."/>
            <person name="Floudas D."/>
            <person name="Copeland A."/>
            <person name="Barry K.W."/>
            <person name="Cichocki N."/>
            <person name="Veneault-Fourrey C."/>
            <person name="LaButti K."/>
            <person name="Lindquist E.A."/>
            <person name="Lipzen A."/>
            <person name="Lundell T."/>
            <person name="Morin E."/>
            <person name="Murat C."/>
            <person name="Sun H."/>
            <person name="Tunlid A."/>
            <person name="Henrissat B."/>
            <person name="Grigoriev I.V."/>
            <person name="Hibbett D.S."/>
            <person name="Martin F."/>
            <person name="Nordberg H.P."/>
            <person name="Cantor M.N."/>
            <person name="Hua S.X."/>
        </authorList>
    </citation>
    <scope>NUCLEOTIDE SEQUENCE [LARGE SCALE GENOMIC DNA]</scope>
    <source>
        <strain evidence="1 2">MUT 4182</strain>
    </source>
</reference>
<dbReference type="Pfam" id="PF18758">
    <property type="entry name" value="KDZ"/>
    <property type="match status" value="1"/>
</dbReference>
<dbReference type="HOGENOM" id="CLU_095758_1_0_1"/>
<dbReference type="OrthoDB" id="3251205at2759"/>
<feature type="non-terminal residue" evidence="1">
    <location>
        <position position="1"/>
    </location>
</feature>
<gene>
    <name evidence="1" type="ORF">M407DRAFT_47183</name>
</gene>
<dbReference type="STRING" id="1051891.A0A0C3QCH2"/>
<feature type="non-terminal residue" evidence="1">
    <location>
        <position position="149"/>
    </location>
</feature>
<organism evidence="1 2">
    <name type="scientific">Tulasnella calospora MUT 4182</name>
    <dbReference type="NCBI Taxonomy" id="1051891"/>
    <lineage>
        <taxon>Eukaryota</taxon>
        <taxon>Fungi</taxon>
        <taxon>Dikarya</taxon>
        <taxon>Basidiomycota</taxon>
        <taxon>Agaricomycotina</taxon>
        <taxon>Agaricomycetes</taxon>
        <taxon>Cantharellales</taxon>
        <taxon>Tulasnellaceae</taxon>
        <taxon>Tulasnella</taxon>
    </lineage>
</organism>
<reference evidence="2" key="2">
    <citation type="submission" date="2015-01" db="EMBL/GenBank/DDBJ databases">
        <title>Evolutionary Origins and Diversification of the Mycorrhizal Mutualists.</title>
        <authorList>
            <consortium name="DOE Joint Genome Institute"/>
            <consortium name="Mycorrhizal Genomics Consortium"/>
            <person name="Kohler A."/>
            <person name="Kuo A."/>
            <person name="Nagy L.G."/>
            <person name="Floudas D."/>
            <person name="Copeland A."/>
            <person name="Barry K.W."/>
            <person name="Cichocki N."/>
            <person name="Veneault-Fourrey C."/>
            <person name="LaButti K."/>
            <person name="Lindquist E.A."/>
            <person name="Lipzen A."/>
            <person name="Lundell T."/>
            <person name="Morin E."/>
            <person name="Murat C."/>
            <person name="Riley R."/>
            <person name="Ohm R."/>
            <person name="Sun H."/>
            <person name="Tunlid A."/>
            <person name="Henrissat B."/>
            <person name="Grigoriev I.V."/>
            <person name="Hibbett D.S."/>
            <person name="Martin F."/>
        </authorList>
    </citation>
    <scope>NUCLEOTIDE SEQUENCE [LARGE SCALE GENOMIC DNA]</scope>
    <source>
        <strain evidence="2">MUT 4182</strain>
    </source>
</reference>
<proteinExistence type="predicted"/>
<dbReference type="Proteomes" id="UP000054248">
    <property type="component" value="Unassembled WGS sequence"/>
</dbReference>
<sequence>IPAMHGYAHNRLCQCSHHPKYVAGTGLEDFETCERFFSISNDCARVTRHATRFHRHQLIDIFLSQWSEDKFLSSAQFIRNNYIQALSILRDNALILNKELSSKKLTEDAVHSWLDEESQYLSGLIREPEHETMTVAYIEALQALAAAEA</sequence>
<name>A0A0C3QCH2_9AGAM</name>
<evidence type="ECO:0000313" key="2">
    <source>
        <dbReference type="Proteomes" id="UP000054248"/>
    </source>
</evidence>
<dbReference type="AlphaFoldDB" id="A0A0C3QCH2"/>
<dbReference type="InterPro" id="IPR040521">
    <property type="entry name" value="KDZ"/>
</dbReference>
<dbReference type="EMBL" id="KN822995">
    <property type="protein sequence ID" value="KIO28405.1"/>
    <property type="molecule type" value="Genomic_DNA"/>
</dbReference>